<name>A0ABN8PZC1_9CNID</name>
<proteinExistence type="predicted"/>
<feature type="non-terminal residue" evidence="1">
    <location>
        <position position="1"/>
    </location>
</feature>
<evidence type="ECO:0000313" key="2">
    <source>
        <dbReference type="Proteomes" id="UP001159405"/>
    </source>
</evidence>
<evidence type="ECO:0000313" key="1">
    <source>
        <dbReference type="EMBL" id="CAH3151836.1"/>
    </source>
</evidence>
<keyword evidence="2" id="KW-1185">Reference proteome</keyword>
<dbReference type="Proteomes" id="UP001159405">
    <property type="component" value="Unassembled WGS sequence"/>
</dbReference>
<protein>
    <submittedName>
        <fullName evidence="1">Uncharacterized protein</fullName>
    </submittedName>
</protein>
<sequence>LVNLKVKYVTSLIQNINKRFSKCQDIFSAFKVFHSELIPRREHQQFKNDGEADVMLLAKHCASSDVDQFLAEWHRFKYDLIDFQGADNRIQQATKVKIIPCLTFPLA</sequence>
<dbReference type="EMBL" id="CALNXK010000092">
    <property type="protein sequence ID" value="CAH3151836.1"/>
    <property type="molecule type" value="Genomic_DNA"/>
</dbReference>
<comment type="caution">
    <text evidence="1">The sequence shown here is derived from an EMBL/GenBank/DDBJ whole genome shotgun (WGS) entry which is preliminary data.</text>
</comment>
<gene>
    <name evidence="1" type="ORF">PLOB_00048785</name>
</gene>
<reference evidence="1 2" key="1">
    <citation type="submission" date="2022-05" db="EMBL/GenBank/DDBJ databases">
        <authorList>
            <consortium name="Genoscope - CEA"/>
            <person name="William W."/>
        </authorList>
    </citation>
    <scope>NUCLEOTIDE SEQUENCE [LARGE SCALE GENOMIC DNA]</scope>
</reference>
<feature type="non-terminal residue" evidence="1">
    <location>
        <position position="107"/>
    </location>
</feature>
<accession>A0ABN8PZC1</accession>
<organism evidence="1 2">
    <name type="scientific">Porites lobata</name>
    <dbReference type="NCBI Taxonomy" id="104759"/>
    <lineage>
        <taxon>Eukaryota</taxon>
        <taxon>Metazoa</taxon>
        <taxon>Cnidaria</taxon>
        <taxon>Anthozoa</taxon>
        <taxon>Hexacorallia</taxon>
        <taxon>Scleractinia</taxon>
        <taxon>Fungiina</taxon>
        <taxon>Poritidae</taxon>
        <taxon>Porites</taxon>
    </lineage>
</organism>